<keyword evidence="2" id="KW-1185">Reference proteome</keyword>
<protein>
    <submittedName>
        <fullName evidence="1">CoA transferase</fullName>
    </submittedName>
</protein>
<reference evidence="1 2" key="1">
    <citation type="submission" date="2018-11" db="EMBL/GenBank/DDBJ databases">
        <title>Vibrio LJC006 sp. nov., isolated from seawater during the bloom of the enteromorpha.</title>
        <authorList>
            <person name="Liang J."/>
        </authorList>
    </citation>
    <scope>NUCLEOTIDE SEQUENCE [LARGE SCALE GENOMIC DNA]</scope>
    <source>
        <strain evidence="1 2">LJC006</strain>
    </source>
</reference>
<comment type="caution">
    <text evidence="1">The sequence shown here is derived from an EMBL/GenBank/DDBJ whole genome shotgun (WGS) entry which is preliminary data.</text>
</comment>
<evidence type="ECO:0000313" key="2">
    <source>
        <dbReference type="Proteomes" id="UP000281112"/>
    </source>
</evidence>
<dbReference type="EMBL" id="RJVQ01000017">
    <property type="protein sequence ID" value="RQW61098.1"/>
    <property type="molecule type" value="Genomic_DNA"/>
</dbReference>
<dbReference type="PANTHER" id="PTHR48229:SF1">
    <property type="entry name" value="ALPHA METHYLACYL-COA RACEMASE-RELATED"/>
    <property type="match status" value="1"/>
</dbReference>
<gene>
    <name evidence="1" type="ORF">EES38_21120</name>
</gene>
<accession>A0A3N9TAH3</accession>
<keyword evidence="1" id="KW-0808">Transferase</keyword>
<dbReference type="Pfam" id="PF02515">
    <property type="entry name" value="CoA_transf_3"/>
    <property type="match status" value="1"/>
</dbReference>
<dbReference type="Gene3D" id="3.30.1540.10">
    <property type="entry name" value="formyl-coa transferase, domain 3"/>
    <property type="match status" value="1"/>
</dbReference>
<dbReference type="Proteomes" id="UP000281112">
    <property type="component" value="Unassembled WGS sequence"/>
</dbReference>
<dbReference type="InterPro" id="IPR044855">
    <property type="entry name" value="CoA-Trfase_III_dom3_sf"/>
</dbReference>
<dbReference type="GO" id="GO:0016740">
    <property type="term" value="F:transferase activity"/>
    <property type="evidence" value="ECO:0007669"/>
    <property type="project" value="UniProtKB-KW"/>
</dbReference>
<dbReference type="InterPro" id="IPR023606">
    <property type="entry name" value="CoA-Trfase_III_dom_1_sf"/>
</dbReference>
<dbReference type="SUPFAM" id="SSF89796">
    <property type="entry name" value="CoA-transferase family III (CaiB/BaiF)"/>
    <property type="match status" value="2"/>
</dbReference>
<dbReference type="AlphaFoldDB" id="A0A3N9TAH3"/>
<name>A0A3N9TAH3_9VIBR</name>
<dbReference type="InterPro" id="IPR003673">
    <property type="entry name" value="CoA-Trfase_fam_III"/>
</dbReference>
<evidence type="ECO:0000313" key="1">
    <source>
        <dbReference type="EMBL" id="RQW61098.1"/>
    </source>
</evidence>
<dbReference type="Gene3D" id="3.40.50.10540">
    <property type="entry name" value="Crotonobetainyl-coa:carnitine coa-transferase, domain 1"/>
    <property type="match status" value="2"/>
</dbReference>
<dbReference type="InterPro" id="IPR052985">
    <property type="entry name" value="CoA-trans_III_biosynth/detox"/>
</dbReference>
<dbReference type="PANTHER" id="PTHR48229">
    <property type="entry name" value="CAIB/BAIF FAMILY ENZYME (AFU_ORTHOLOGUE AFUA_1G05360)-RELATED"/>
    <property type="match status" value="1"/>
</dbReference>
<organism evidence="1 2">
    <name type="scientific">Vibrio viridaestus</name>
    <dbReference type="NCBI Taxonomy" id="2487322"/>
    <lineage>
        <taxon>Bacteria</taxon>
        <taxon>Pseudomonadati</taxon>
        <taxon>Pseudomonadota</taxon>
        <taxon>Gammaproteobacteria</taxon>
        <taxon>Vibrionales</taxon>
        <taxon>Vibrionaceae</taxon>
        <taxon>Vibrio</taxon>
    </lineage>
</organism>
<proteinExistence type="predicted"/>
<dbReference type="RefSeq" id="WP_124939186.1">
    <property type="nucleotide sequence ID" value="NZ_RJVQ01000017.1"/>
</dbReference>
<sequence length="489" mass="53922">MESSVNKEYGAFAELMRIRGKEQIHQEEVNIINSEPLYKTPFKVDEVSAQILAARGVAANDLWELRTGNRQKIGVNMRAAAATSLSGSDMTLKKDIRGKFKPIPVSESMKHMISLTQPWETADGNWFLPHTNLPHLEKRVLNILNCQSTPDSIRLGVNKWNALELENTVADELACGGMVRTPEEWLKHPQGAYLDSKPVVEIIKIAEGEPEPLPEGVSPASGIRVLDLTRILAGPTAGLGFAEHGADVLMVTAPHLPQVESFVRDTSHGKRSCFLDLNIQEEASKLRSLVQDSDIFIDGYRPGRLEAHGFGSDDLFKLRPGLIHIDVNCFGSGGPFATRAGWDQVAQAVTGLCHIEGQYTPDKTPKLMPVFTCDFLTGYLATFGGLVALYRRATEGGSYKVNVSLCQSAMLLQRQGMQDNFQNAPGKLSPQEFDAFSLQQESTPYGDLKCLAPVLSMSETPCKWLTKTPELGSHQAEWLTREASKYQKN</sequence>
<dbReference type="OrthoDB" id="9058532at2"/>